<dbReference type="SUPFAM" id="SSF69618">
    <property type="entry name" value="HemD-like"/>
    <property type="match status" value="1"/>
</dbReference>
<dbReference type="CDD" id="cd06578">
    <property type="entry name" value="HemD"/>
    <property type="match status" value="1"/>
</dbReference>
<dbReference type="RefSeq" id="WP_090080281.1">
    <property type="nucleotide sequence ID" value="NZ_FOQT01000003.1"/>
</dbReference>
<dbReference type="InterPro" id="IPR036108">
    <property type="entry name" value="4pyrrol_syn_uPrphyn_synt_sf"/>
</dbReference>
<dbReference type="STRING" id="1125876.SAMN05443292_2076"/>
<dbReference type="GO" id="GO:0005829">
    <property type="term" value="C:cytosol"/>
    <property type="evidence" value="ECO:0007669"/>
    <property type="project" value="TreeGrafter"/>
</dbReference>
<dbReference type="AlphaFoldDB" id="A0A1I3GXI0"/>
<dbReference type="PANTHER" id="PTHR12390">
    <property type="entry name" value="UROPORPHYRINOGEN III SYNTHASE"/>
    <property type="match status" value="1"/>
</dbReference>
<dbReference type="InterPro" id="IPR039793">
    <property type="entry name" value="UROS/Hem4"/>
</dbReference>
<organism evidence="2 3">
    <name type="scientific">Halpernia frigidisoli</name>
    <dbReference type="NCBI Taxonomy" id="1125876"/>
    <lineage>
        <taxon>Bacteria</taxon>
        <taxon>Pseudomonadati</taxon>
        <taxon>Bacteroidota</taxon>
        <taxon>Flavobacteriia</taxon>
        <taxon>Flavobacteriales</taxon>
        <taxon>Weeksellaceae</taxon>
        <taxon>Chryseobacterium group</taxon>
        <taxon>Halpernia</taxon>
    </lineage>
</organism>
<proteinExistence type="predicted"/>
<dbReference type="Pfam" id="PF02602">
    <property type="entry name" value="HEM4"/>
    <property type="match status" value="1"/>
</dbReference>
<name>A0A1I3GXI0_9FLAO</name>
<dbReference type="InterPro" id="IPR003754">
    <property type="entry name" value="4pyrrol_synth_uPrphyn_synth"/>
</dbReference>
<dbReference type="EMBL" id="FOQT01000003">
    <property type="protein sequence ID" value="SFI28139.1"/>
    <property type="molecule type" value="Genomic_DNA"/>
</dbReference>
<reference evidence="2 3" key="1">
    <citation type="submission" date="2016-10" db="EMBL/GenBank/DDBJ databases">
        <authorList>
            <person name="de Groot N.N."/>
        </authorList>
    </citation>
    <scope>NUCLEOTIDE SEQUENCE [LARGE SCALE GENOMIC DNA]</scope>
    <source>
        <strain evidence="2 3">DSM 26000</strain>
    </source>
</reference>
<evidence type="ECO:0000313" key="3">
    <source>
        <dbReference type="Proteomes" id="UP000198931"/>
    </source>
</evidence>
<dbReference type="GO" id="GO:0006780">
    <property type="term" value="P:uroporphyrinogen III biosynthetic process"/>
    <property type="evidence" value="ECO:0007669"/>
    <property type="project" value="InterPro"/>
</dbReference>
<dbReference type="OrthoDB" id="1523900at2"/>
<dbReference type="GO" id="GO:0004852">
    <property type="term" value="F:uroporphyrinogen-III synthase activity"/>
    <property type="evidence" value="ECO:0007669"/>
    <property type="project" value="InterPro"/>
</dbReference>
<keyword evidence="3" id="KW-1185">Reference proteome</keyword>
<dbReference type="Proteomes" id="UP000198931">
    <property type="component" value="Unassembled WGS sequence"/>
</dbReference>
<dbReference type="Gene3D" id="3.40.50.10090">
    <property type="match status" value="2"/>
</dbReference>
<protein>
    <submittedName>
        <fullName evidence="2">Uroporphyrinogen-III synthase</fullName>
    </submittedName>
</protein>
<evidence type="ECO:0000259" key="1">
    <source>
        <dbReference type="Pfam" id="PF02602"/>
    </source>
</evidence>
<evidence type="ECO:0000313" key="2">
    <source>
        <dbReference type="EMBL" id="SFI28139.1"/>
    </source>
</evidence>
<accession>A0A1I3GXI0</accession>
<gene>
    <name evidence="2" type="ORF">SAMN05443292_2076</name>
</gene>
<dbReference type="PANTHER" id="PTHR12390:SF0">
    <property type="entry name" value="UROPORPHYRINOGEN-III SYNTHASE"/>
    <property type="match status" value="1"/>
</dbReference>
<sequence>MNVLFTKEIIQQQVIANLNETISPVFLDVLKFKIKILKKFPLKNQSLIFTSANGVEAFFKNNFLPKDNFTVLPFNKIYCVGAKTKLKLREFGFGVFKTVKNAQELCEFIIEKSSREDFLHFCGNLTLDILDEKLPLQNIKYEKIECYETELLYPKTSENFDALVFFSPSGVRSFAKHNSLENSTLFSIGETTSAEIKKLTKKDIITSKEQTLKSLLKLINNKFKANTA</sequence>
<feature type="domain" description="Tetrapyrrole biosynthesis uroporphyrinogen III synthase" evidence="1">
    <location>
        <begin position="34"/>
        <end position="216"/>
    </location>
</feature>